<accession>A0A6L2ZPT4</accession>
<dbReference type="Proteomes" id="UP000504714">
    <property type="component" value="Unassembled WGS sequence"/>
</dbReference>
<dbReference type="RefSeq" id="WP_176488389.1">
    <property type="nucleotide sequence ID" value="NZ_BLXO01000005.1"/>
</dbReference>
<sequence>MPNSLKGVTGTITARLAAATLADTKYHIHLVGIVPGTTAADHYYYWEVTESDNYNQFHALYLQHADNNAEEIDLTPLGLSKTQIKKVTGADKGVYLHMRNGLRAYLTTHSLANSTKLNADDTRALSATQTSINSFGAFLLCKEDKIYLGHANERQGVWMLDSPIAREKVIRYLPGENITPEMFSYNGKLRAINALLGNAVILPSFSIAESESGKLPNNQTVVEASMAANGSLPLITSSGLVLAVTVDNPSNPPRFVFDLIGVTTVFSHKYQQNEAQIKTVFSGLLSRLTLPEIIALPYDKQTDWYHAKSETLFITRSHVPYLGCNTASKTAYFTTTNGDGDRAQLMTVTKPVSATASDTPAANFPLSGHYSRQGDILMLNADYIDQPHDYFSLDGVSHFLLQIRQTKSQPFTFALKRLPYPIIGILHDADRQVICQIDASITPQKVLMKRQDEKLQLFIGSQWLIIDDAFSTSKTHLNKLKLLFQGYTANSQGYTTDLQQLVNRYKNVVTEKKETDPQITILN</sequence>
<comment type="caution">
    <text evidence="1">The sequence shown here is derived from an EMBL/GenBank/DDBJ whole genome shotgun (WGS) entry which is preliminary data.</text>
</comment>
<name>A0A6L2ZPT4_9ENTR</name>
<organism evidence="1 2">
    <name type="scientific">Candidatus Regiella insecticola</name>
    <dbReference type="NCBI Taxonomy" id="138073"/>
    <lineage>
        <taxon>Bacteria</taxon>
        <taxon>Pseudomonadati</taxon>
        <taxon>Pseudomonadota</taxon>
        <taxon>Gammaproteobacteria</taxon>
        <taxon>Enterobacterales</taxon>
        <taxon>Enterobacteriaceae</taxon>
        <taxon>aphid secondary symbionts</taxon>
        <taxon>Candidatus Regiella</taxon>
    </lineage>
</organism>
<reference evidence="1 2" key="1">
    <citation type="submission" date="2020-06" db="EMBL/GenBank/DDBJ databases">
        <title>The genome sequence of Candidatus Regiella insecticola strain Tut.</title>
        <authorList>
            <person name="Nikoh N."/>
            <person name="Tsuchida T."/>
            <person name="Koga R."/>
            <person name="Oshima K."/>
            <person name="Hattori M."/>
            <person name="Fukatsu T."/>
        </authorList>
    </citation>
    <scope>NUCLEOTIDE SEQUENCE [LARGE SCALE GENOMIC DNA]</scope>
    <source>
        <strain evidence="1 2">Tut</strain>
    </source>
</reference>
<dbReference type="EMBL" id="BLXO01000005">
    <property type="protein sequence ID" value="GFN46813.1"/>
    <property type="molecule type" value="Genomic_DNA"/>
</dbReference>
<protein>
    <submittedName>
        <fullName evidence="1">Uncharacterized protein</fullName>
    </submittedName>
</protein>
<proteinExistence type="predicted"/>
<evidence type="ECO:0000313" key="1">
    <source>
        <dbReference type="EMBL" id="GFN46813.1"/>
    </source>
</evidence>
<evidence type="ECO:0000313" key="2">
    <source>
        <dbReference type="Proteomes" id="UP000504714"/>
    </source>
</evidence>
<dbReference type="AlphaFoldDB" id="A0A6L2ZPT4"/>
<gene>
    <name evidence="1" type="ORF">RINTU1_25770</name>
</gene>